<dbReference type="AlphaFoldDB" id="A0A1B8H208"/>
<evidence type="ECO:0000313" key="3">
    <source>
        <dbReference type="Proteomes" id="UP000092377"/>
    </source>
</evidence>
<proteinExistence type="predicted"/>
<reference evidence="3" key="1">
    <citation type="submission" date="2016-06" db="EMBL/GenBank/DDBJ databases">
        <authorList>
            <person name="Butler K."/>
        </authorList>
    </citation>
    <scope>NUCLEOTIDE SEQUENCE [LARGE SCALE GENOMIC DNA]</scope>
    <source>
        <strain evidence="3">GCSL-Mp20</strain>
    </source>
</reference>
<dbReference type="EMBL" id="LZEY01000059">
    <property type="protein sequence ID" value="OBU03110.1"/>
    <property type="molecule type" value="Genomic_DNA"/>
</dbReference>
<dbReference type="InterPro" id="IPR022223">
    <property type="entry name" value="DUF3748"/>
</dbReference>
<sequence length="427" mass="47405">MNEYQITTTPRNHQLTNSNIWTPDSQWLVYDVRPQGASFTGETIEKIHVKTKRITEIYRGTAGAHVGVVTVSPEIPVRYAFIRGPQYPDTAWHYDFHHRQGVIVNDDAPGAIHNIDAFCITPPYQAGALRGGTHVHMFSPDGEWLSFTYNDHVLHERDPALDLRNVAVAVPLYPVTVAGYHPREYNGEFFCCVVSKTTPAPLPGSDEISRAYEEGWIGREGYIKPDGTHQRRAIAFIGDTRAENGDVIPEIFRLDLPEAAGDYAKPGSSPLEGTGSAMPAPPAGVTQTRLTFTRDRVYPGLAKTPRFWLRSSPQGDKIAFLMLDDQGVAQIWTLSPDGGNLRQITFGAEGIESAFNWNSNGEYLTFIRQGQVMLCCVETGVCRAITARSEARISGDAVVFSPDNRQVAFLREIDGWQQIWVADTGLR</sequence>
<accession>A0A1B8H208</accession>
<dbReference type="InterPro" id="IPR011042">
    <property type="entry name" value="6-blade_b-propeller_TolB-like"/>
</dbReference>
<dbReference type="RefSeq" id="WP_067405675.1">
    <property type="nucleotide sequence ID" value="NZ_LZEY01000059.1"/>
</dbReference>
<evidence type="ECO:0000313" key="2">
    <source>
        <dbReference type="EMBL" id="OBU03110.1"/>
    </source>
</evidence>
<protein>
    <submittedName>
        <fullName evidence="2">Biopolymer transporter Tol</fullName>
    </submittedName>
</protein>
<dbReference type="OrthoDB" id="626010at2"/>
<dbReference type="Proteomes" id="UP000092377">
    <property type="component" value="Unassembled WGS sequence"/>
</dbReference>
<gene>
    <name evidence="2" type="ORF">AYY18_10600</name>
</gene>
<comment type="caution">
    <text evidence="2">The sequence shown here is derived from an EMBL/GenBank/DDBJ whole genome shotgun (WGS) entry which is preliminary data.</text>
</comment>
<organism evidence="2 3">
    <name type="scientific">Morganella psychrotolerans</name>
    <dbReference type="NCBI Taxonomy" id="368603"/>
    <lineage>
        <taxon>Bacteria</taxon>
        <taxon>Pseudomonadati</taxon>
        <taxon>Pseudomonadota</taxon>
        <taxon>Gammaproteobacteria</taxon>
        <taxon>Enterobacterales</taxon>
        <taxon>Morganellaceae</taxon>
        <taxon>Morganella</taxon>
    </lineage>
</organism>
<keyword evidence="3" id="KW-1185">Reference proteome</keyword>
<name>A0A1B8H208_9GAMM</name>
<feature type="region of interest" description="Disordered" evidence="1">
    <location>
        <begin position="265"/>
        <end position="284"/>
    </location>
</feature>
<dbReference type="SUPFAM" id="SSF82171">
    <property type="entry name" value="DPP6 N-terminal domain-like"/>
    <property type="match status" value="1"/>
</dbReference>
<evidence type="ECO:0000256" key="1">
    <source>
        <dbReference type="SAM" id="MobiDB-lite"/>
    </source>
</evidence>
<dbReference type="Gene3D" id="2.120.10.30">
    <property type="entry name" value="TolB, C-terminal domain"/>
    <property type="match status" value="1"/>
</dbReference>
<dbReference type="Pfam" id="PF12566">
    <property type="entry name" value="DUF3748"/>
    <property type="match status" value="1"/>
</dbReference>